<dbReference type="KEGG" id="taa:NMY3_03316"/>
<dbReference type="AlphaFoldDB" id="A0A654M343"/>
<dbReference type="InterPro" id="IPR036388">
    <property type="entry name" value="WH-like_DNA-bd_sf"/>
</dbReference>
<sequence length="143" mass="16606">MQDRGINGLIDKDPSKDNLFLISANNIFMNQTSQIKTLLKEQLQMNELETDIFLALMKSEKTTSRGFQEKTNLTVDQIIEISKGLENKGMVIEINKNEFRALHPRFAIVNRYRRICQANNILFKKNTLIDNLGIMLENYQNQI</sequence>
<evidence type="ECO:0000313" key="1">
    <source>
        <dbReference type="EMBL" id="ALI37500.1"/>
    </source>
</evidence>
<name>A0A654M343_9ARCH</name>
<protein>
    <recommendedName>
        <fullName evidence="3">Sugar-specific transcriptional regulator TrmB</fullName>
    </recommendedName>
</protein>
<accession>A0A654M343</accession>
<evidence type="ECO:0000313" key="2">
    <source>
        <dbReference type="Proteomes" id="UP000058925"/>
    </source>
</evidence>
<dbReference type="Gene3D" id="1.10.10.10">
    <property type="entry name" value="Winged helix-like DNA-binding domain superfamily/Winged helix DNA-binding domain"/>
    <property type="match status" value="1"/>
</dbReference>
<dbReference type="EMBL" id="CP012850">
    <property type="protein sequence ID" value="ALI37500.1"/>
    <property type="molecule type" value="Genomic_DNA"/>
</dbReference>
<evidence type="ECO:0008006" key="3">
    <source>
        <dbReference type="Google" id="ProtNLM"/>
    </source>
</evidence>
<reference evidence="2" key="1">
    <citation type="submission" date="2015-10" db="EMBL/GenBank/DDBJ databases">
        <title>Niche specialization of a soil ammonia-oxidizing archaeon, Candidatus Nitrosocosmicus oleophilus.</title>
        <authorList>
            <person name="Jung M.-Y."/>
            <person name="Rhee S.-K."/>
        </authorList>
    </citation>
    <scope>NUCLEOTIDE SEQUENCE [LARGE SCALE GENOMIC DNA]</scope>
    <source>
        <strain evidence="2">MY3</strain>
    </source>
</reference>
<proteinExistence type="predicted"/>
<dbReference type="Proteomes" id="UP000058925">
    <property type="component" value="Chromosome"/>
</dbReference>
<keyword evidence="2" id="KW-1185">Reference proteome</keyword>
<organism evidence="1 2">
    <name type="scientific">Candidatus Nitrosocosmicus oleophilus</name>
    <dbReference type="NCBI Taxonomy" id="1353260"/>
    <lineage>
        <taxon>Archaea</taxon>
        <taxon>Nitrososphaerota</taxon>
        <taxon>Nitrososphaeria</taxon>
        <taxon>Nitrososphaerales</taxon>
        <taxon>Nitrososphaeraceae</taxon>
        <taxon>Candidatus Nitrosocosmicus</taxon>
    </lineage>
</organism>
<gene>
    <name evidence="1" type="ORF">NMY3_03316</name>
</gene>